<accession>G2ME51</accession>
<dbReference type="KEGG" id="hen:HPSNT_02865"/>
<gene>
    <name evidence="1" type="ORF">HPSNT_02865</name>
</gene>
<dbReference type="PATRIC" id="fig|1055530.4.peg.577"/>
<protein>
    <submittedName>
        <fullName evidence="1">Uncharacterized protein</fullName>
    </submittedName>
</protein>
<name>G2ME51_HELPX</name>
<sequence>MKNLALFLLSVGYKKILHFLRLDSKSLIAFKRYFLERSLGGYGGLLGGKLFQNTPYFFKRIGLK</sequence>
<dbReference type="HOGENOM" id="CLU_207147_0_0_7"/>
<reference evidence="1 2" key="1">
    <citation type="submission" date="2011-08" db="EMBL/GenBank/DDBJ databases">
        <authorList>
            <person name="Kersulyte D."/>
            <person name="Choudhury A."/>
            <person name="Mukhopadhyay A.K."/>
            <person name="Nair G.B."/>
            <person name="Berg D.E."/>
        </authorList>
    </citation>
    <scope>NUCLEOTIDE SEQUENCE [LARGE SCALE GENOMIC DNA]</scope>
    <source>
        <strain evidence="2">SNT49</strain>
    </source>
</reference>
<dbReference type="EMBL" id="CP002983">
    <property type="protein sequence ID" value="AEN16732.1"/>
    <property type="molecule type" value="Genomic_DNA"/>
</dbReference>
<evidence type="ECO:0000313" key="2">
    <source>
        <dbReference type="Proteomes" id="UP000008534"/>
    </source>
</evidence>
<dbReference type="AlphaFoldDB" id="G2ME51"/>
<evidence type="ECO:0000313" key="1">
    <source>
        <dbReference type="EMBL" id="AEN16732.1"/>
    </source>
</evidence>
<dbReference type="Proteomes" id="UP000008534">
    <property type="component" value="Chromosome"/>
</dbReference>
<organism evidence="1 2">
    <name type="scientific">Helicobacter pylori SNT49</name>
    <dbReference type="NCBI Taxonomy" id="1055530"/>
    <lineage>
        <taxon>Bacteria</taxon>
        <taxon>Pseudomonadati</taxon>
        <taxon>Campylobacterota</taxon>
        <taxon>Epsilonproteobacteria</taxon>
        <taxon>Campylobacterales</taxon>
        <taxon>Helicobacteraceae</taxon>
        <taxon>Helicobacter</taxon>
    </lineage>
</organism>
<proteinExistence type="predicted"/>